<feature type="non-terminal residue" evidence="2">
    <location>
        <position position="94"/>
    </location>
</feature>
<gene>
    <name evidence="2" type="ORF">S12H4_21910</name>
</gene>
<dbReference type="InterPro" id="IPR027417">
    <property type="entry name" value="P-loop_NTPase"/>
</dbReference>
<dbReference type="EMBL" id="BARW01011340">
    <property type="protein sequence ID" value="GAI86251.1"/>
    <property type="molecule type" value="Genomic_DNA"/>
</dbReference>
<protein>
    <recommendedName>
        <fullName evidence="1">RecF/RecN/SMC N-terminal domain-containing protein</fullName>
    </recommendedName>
</protein>
<dbReference type="Gene3D" id="3.40.50.300">
    <property type="entry name" value="P-loop containing nucleotide triphosphate hydrolases"/>
    <property type="match status" value="1"/>
</dbReference>
<evidence type="ECO:0000313" key="2">
    <source>
        <dbReference type="EMBL" id="GAI86251.1"/>
    </source>
</evidence>
<feature type="domain" description="RecF/RecN/SMC N-terminal" evidence="1">
    <location>
        <begin position="4"/>
        <end position="91"/>
    </location>
</feature>
<comment type="caution">
    <text evidence="2">The sequence shown here is derived from an EMBL/GenBank/DDBJ whole genome shotgun (WGS) entry which is preliminary data.</text>
</comment>
<proteinExistence type="predicted"/>
<sequence>MTKVNKLVMHGFKSFAKRTELIFEKDFNVVLGPNGSGKSNLIDGLCFVLGKSSTKTLRAEKSANLIYNGGKTKKPAKNAEVSIFFDNTSRIFPT</sequence>
<dbReference type="InterPro" id="IPR003395">
    <property type="entry name" value="RecF/RecN/SMC_N"/>
</dbReference>
<organism evidence="2">
    <name type="scientific">marine sediment metagenome</name>
    <dbReference type="NCBI Taxonomy" id="412755"/>
    <lineage>
        <taxon>unclassified sequences</taxon>
        <taxon>metagenomes</taxon>
        <taxon>ecological metagenomes</taxon>
    </lineage>
</organism>
<evidence type="ECO:0000259" key="1">
    <source>
        <dbReference type="Pfam" id="PF02463"/>
    </source>
</evidence>
<name>X1T4C7_9ZZZZ</name>
<dbReference type="Pfam" id="PF02463">
    <property type="entry name" value="SMC_N"/>
    <property type="match status" value="1"/>
</dbReference>
<reference evidence="2" key="1">
    <citation type="journal article" date="2014" name="Front. Microbiol.">
        <title>High frequency of phylogenetically diverse reductive dehalogenase-homologous genes in deep subseafloor sedimentary metagenomes.</title>
        <authorList>
            <person name="Kawai M."/>
            <person name="Futagami T."/>
            <person name="Toyoda A."/>
            <person name="Takaki Y."/>
            <person name="Nishi S."/>
            <person name="Hori S."/>
            <person name="Arai W."/>
            <person name="Tsubouchi T."/>
            <person name="Morono Y."/>
            <person name="Uchiyama I."/>
            <person name="Ito T."/>
            <person name="Fujiyama A."/>
            <person name="Inagaki F."/>
            <person name="Takami H."/>
        </authorList>
    </citation>
    <scope>NUCLEOTIDE SEQUENCE</scope>
    <source>
        <strain evidence="2">Expedition CK06-06</strain>
    </source>
</reference>
<accession>X1T4C7</accession>
<dbReference type="SUPFAM" id="SSF52540">
    <property type="entry name" value="P-loop containing nucleoside triphosphate hydrolases"/>
    <property type="match status" value="1"/>
</dbReference>
<dbReference type="PANTHER" id="PTHR43977">
    <property type="entry name" value="STRUCTURAL MAINTENANCE OF CHROMOSOMES PROTEIN 3"/>
    <property type="match status" value="1"/>
</dbReference>
<dbReference type="AlphaFoldDB" id="X1T4C7"/>